<feature type="non-terminal residue" evidence="3">
    <location>
        <position position="381"/>
    </location>
</feature>
<evidence type="ECO:0000256" key="1">
    <source>
        <dbReference type="SAM" id="MobiDB-lite"/>
    </source>
</evidence>
<dbReference type="EMBL" id="CAXHBF010000610">
    <property type="protein sequence ID" value="CAK9857002.1"/>
    <property type="molecule type" value="Genomic_DNA"/>
</dbReference>
<evidence type="ECO:0000313" key="4">
    <source>
        <dbReference type="Proteomes" id="UP001497522"/>
    </source>
</evidence>
<reference evidence="3" key="1">
    <citation type="submission" date="2024-03" db="EMBL/GenBank/DDBJ databases">
        <authorList>
            <consortium name="ELIXIR-Norway"/>
            <consortium name="Elixir Norway"/>
        </authorList>
    </citation>
    <scope>NUCLEOTIDE SEQUENCE</scope>
</reference>
<organism evidence="3 4">
    <name type="scientific">Sphagnum jensenii</name>
    <dbReference type="NCBI Taxonomy" id="128206"/>
    <lineage>
        <taxon>Eukaryota</taxon>
        <taxon>Viridiplantae</taxon>
        <taxon>Streptophyta</taxon>
        <taxon>Embryophyta</taxon>
        <taxon>Bryophyta</taxon>
        <taxon>Sphagnophytina</taxon>
        <taxon>Sphagnopsida</taxon>
        <taxon>Sphagnales</taxon>
        <taxon>Sphagnaceae</taxon>
        <taxon>Sphagnum</taxon>
    </lineage>
</organism>
<feature type="region of interest" description="Disordered" evidence="1">
    <location>
        <begin position="266"/>
        <end position="288"/>
    </location>
</feature>
<feature type="region of interest" description="Disordered" evidence="1">
    <location>
        <begin position="330"/>
        <end position="381"/>
    </location>
</feature>
<feature type="domain" description="SAM" evidence="2">
    <location>
        <begin position="13"/>
        <end position="77"/>
    </location>
</feature>
<dbReference type="Proteomes" id="UP001497522">
    <property type="component" value="Unassembled WGS sequence"/>
</dbReference>
<sequence>MEMQPARREVETWSVAQVAEHMAAFLQSPKYERIFKENLVDGELLLELDREDLMHLGIVKLRDVKSVLRWIANCYDDDEDSSDENDSIIVALLQQIPPVPHNVKAVAAVASTQRKPPPLHSWFDDITYERIFKGWVKKKKAVENPPPGDKDEELQQQLLCGKTFLRKYHPQAYRVLLQNECLVRGWFKDLSDPVVGSFFDADLKHDRCAQEALRSFIHKRQPQLGALMFSVPGSNEEVVLMRWREDDIYAWVLEYCKQHCTNEGRRKRAPLREIPSSKQKKPKKQHDCLGNHKLQVKTVLEGSVIHMPASYMSLHATQFFMPADDYHDELSDKPKFQSSDEEDGGQEPISSSDILIPDLSENEQGVVQDGSESLSNHGCQV</sequence>
<dbReference type="SUPFAM" id="SSF47769">
    <property type="entry name" value="SAM/Pointed domain"/>
    <property type="match status" value="1"/>
</dbReference>
<dbReference type="InterPro" id="IPR013761">
    <property type="entry name" value="SAM/pointed_sf"/>
</dbReference>
<gene>
    <name evidence="3" type="ORF">CSSPJE1EN2_LOCUS26934</name>
</gene>
<feature type="compositionally biased region" description="Low complexity" evidence="1">
    <location>
        <begin position="347"/>
        <end position="359"/>
    </location>
</feature>
<keyword evidence="4" id="KW-1185">Reference proteome</keyword>
<dbReference type="Gene3D" id="1.10.150.50">
    <property type="entry name" value="Transcription Factor, Ets-1"/>
    <property type="match status" value="1"/>
</dbReference>
<protein>
    <recommendedName>
        <fullName evidence="2">SAM domain-containing protein</fullName>
    </recommendedName>
</protein>
<name>A0ABP1A3P8_9BRYO</name>
<dbReference type="SMART" id="SM00454">
    <property type="entry name" value="SAM"/>
    <property type="match status" value="1"/>
</dbReference>
<feature type="compositionally biased region" description="Polar residues" evidence="1">
    <location>
        <begin position="362"/>
        <end position="381"/>
    </location>
</feature>
<feature type="non-terminal residue" evidence="3">
    <location>
        <position position="1"/>
    </location>
</feature>
<proteinExistence type="predicted"/>
<dbReference type="InterPro" id="IPR001660">
    <property type="entry name" value="SAM"/>
</dbReference>
<comment type="caution">
    <text evidence="3">The sequence shown here is derived from an EMBL/GenBank/DDBJ whole genome shotgun (WGS) entry which is preliminary data.</text>
</comment>
<evidence type="ECO:0000259" key="2">
    <source>
        <dbReference type="PROSITE" id="PS50105"/>
    </source>
</evidence>
<accession>A0ABP1A3P8</accession>
<evidence type="ECO:0000313" key="3">
    <source>
        <dbReference type="EMBL" id="CAK9857002.1"/>
    </source>
</evidence>
<dbReference type="Pfam" id="PF00536">
    <property type="entry name" value="SAM_1"/>
    <property type="match status" value="1"/>
</dbReference>
<dbReference type="PROSITE" id="PS50105">
    <property type="entry name" value="SAM_DOMAIN"/>
    <property type="match status" value="1"/>
</dbReference>